<dbReference type="SUPFAM" id="SSF88659">
    <property type="entry name" value="Sigma3 and sigma4 domains of RNA polymerase sigma factors"/>
    <property type="match status" value="1"/>
</dbReference>
<dbReference type="Pfam" id="PF04542">
    <property type="entry name" value="Sigma70_r2"/>
    <property type="match status" value="1"/>
</dbReference>
<evidence type="ECO:0000259" key="6">
    <source>
        <dbReference type="Pfam" id="PF08281"/>
    </source>
</evidence>
<evidence type="ECO:0000256" key="2">
    <source>
        <dbReference type="ARBA" id="ARBA00023015"/>
    </source>
</evidence>
<proteinExistence type="inferred from homology"/>
<accession>A0A327MG95</accession>
<dbReference type="SUPFAM" id="SSF88946">
    <property type="entry name" value="Sigma2 domain of RNA polymerase sigma factors"/>
    <property type="match status" value="1"/>
</dbReference>
<dbReference type="GO" id="GO:0003677">
    <property type="term" value="F:DNA binding"/>
    <property type="evidence" value="ECO:0007669"/>
    <property type="project" value="InterPro"/>
</dbReference>
<dbReference type="InterPro" id="IPR013325">
    <property type="entry name" value="RNA_pol_sigma_r2"/>
</dbReference>
<evidence type="ECO:0000259" key="5">
    <source>
        <dbReference type="Pfam" id="PF04542"/>
    </source>
</evidence>
<dbReference type="Gene3D" id="1.10.1740.10">
    <property type="match status" value="1"/>
</dbReference>
<keyword evidence="3" id="KW-0731">Sigma factor</keyword>
<reference evidence="8" key="1">
    <citation type="submission" date="2018-06" db="EMBL/GenBank/DDBJ databases">
        <authorList>
            <person name="Khan S.A."/>
        </authorList>
    </citation>
    <scope>NUCLEOTIDE SEQUENCE [LARGE SCALE GENOMIC DNA]</scope>
    <source>
        <strain evidence="8">DB-1506</strain>
    </source>
</reference>
<dbReference type="RefSeq" id="WP_111468179.1">
    <property type="nucleotide sequence ID" value="NZ_QLIX01000001.1"/>
</dbReference>
<dbReference type="Proteomes" id="UP000249065">
    <property type="component" value="Unassembled WGS sequence"/>
</dbReference>
<dbReference type="PANTHER" id="PTHR43133:SF63">
    <property type="entry name" value="RNA POLYMERASE SIGMA FACTOR FECI-RELATED"/>
    <property type="match status" value="1"/>
</dbReference>
<comment type="similarity">
    <text evidence="1">Belongs to the sigma-70 factor family. ECF subfamily.</text>
</comment>
<evidence type="ECO:0000256" key="1">
    <source>
        <dbReference type="ARBA" id="ARBA00010641"/>
    </source>
</evidence>
<dbReference type="GO" id="GO:0016987">
    <property type="term" value="F:sigma factor activity"/>
    <property type="evidence" value="ECO:0007669"/>
    <property type="project" value="UniProtKB-KW"/>
</dbReference>
<dbReference type="InterPro" id="IPR039425">
    <property type="entry name" value="RNA_pol_sigma-70-like"/>
</dbReference>
<evidence type="ECO:0000256" key="3">
    <source>
        <dbReference type="ARBA" id="ARBA00023082"/>
    </source>
</evidence>
<comment type="caution">
    <text evidence="7">The sequence shown here is derived from an EMBL/GenBank/DDBJ whole genome shotgun (WGS) entry which is preliminary data.</text>
</comment>
<dbReference type="InterPro" id="IPR013324">
    <property type="entry name" value="RNA_pol_sigma_r3/r4-like"/>
</dbReference>
<organism evidence="7 8">
    <name type="scientific">Roseicella frigidaeris</name>
    <dbReference type="NCBI Taxonomy" id="2230885"/>
    <lineage>
        <taxon>Bacteria</taxon>
        <taxon>Pseudomonadati</taxon>
        <taxon>Pseudomonadota</taxon>
        <taxon>Alphaproteobacteria</taxon>
        <taxon>Acetobacterales</taxon>
        <taxon>Roseomonadaceae</taxon>
        <taxon>Roseicella</taxon>
    </lineage>
</organism>
<dbReference type="OrthoDB" id="9794372at2"/>
<keyword evidence="2" id="KW-0805">Transcription regulation</keyword>
<dbReference type="PANTHER" id="PTHR43133">
    <property type="entry name" value="RNA POLYMERASE ECF-TYPE SIGMA FACTO"/>
    <property type="match status" value="1"/>
</dbReference>
<dbReference type="Gene3D" id="1.10.10.10">
    <property type="entry name" value="Winged helix-like DNA-binding domain superfamily/Winged helix DNA-binding domain"/>
    <property type="match status" value="1"/>
</dbReference>
<dbReference type="InterPro" id="IPR014284">
    <property type="entry name" value="RNA_pol_sigma-70_dom"/>
</dbReference>
<evidence type="ECO:0008006" key="9">
    <source>
        <dbReference type="Google" id="ProtNLM"/>
    </source>
</evidence>
<keyword evidence="8" id="KW-1185">Reference proteome</keyword>
<dbReference type="InterPro" id="IPR036388">
    <property type="entry name" value="WH-like_DNA-bd_sf"/>
</dbReference>
<evidence type="ECO:0000313" key="7">
    <source>
        <dbReference type="EMBL" id="RAI61064.1"/>
    </source>
</evidence>
<dbReference type="GO" id="GO:0006352">
    <property type="term" value="P:DNA-templated transcription initiation"/>
    <property type="evidence" value="ECO:0007669"/>
    <property type="project" value="InterPro"/>
</dbReference>
<name>A0A327MG95_9PROT</name>
<protein>
    <recommendedName>
        <fullName evidence="9">RNA polymerase sigma factor</fullName>
    </recommendedName>
</protein>
<feature type="domain" description="RNA polymerase sigma-70 region 2" evidence="5">
    <location>
        <begin position="14"/>
        <end position="79"/>
    </location>
</feature>
<dbReference type="InterPro" id="IPR007627">
    <property type="entry name" value="RNA_pol_sigma70_r2"/>
</dbReference>
<feature type="domain" description="RNA polymerase sigma factor 70 region 4 type 2" evidence="6">
    <location>
        <begin position="111"/>
        <end position="162"/>
    </location>
</feature>
<dbReference type="Pfam" id="PF08281">
    <property type="entry name" value="Sigma70_r4_2"/>
    <property type="match status" value="1"/>
</dbReference>
<evidence type="ECO:0000256" key="4">
    <source>
        <dbReference type="ARBA" id="ARBA00023163"/>
    </source>
</evidence>
<keyword evidence="4" id="KW-0804">Transcription</keyword>
<sequence>MEEKNRLSLLQHLAQRHASLLTRLSRRLGSAARAAEALQDTWLRVGQVATLPDVRDPEAFLLQVAANVAADQARRETRRKLEPLEIDALLAIPDEAPAPDAVLEGRAEMARLQAALAALPARRRAILAAARLEGLTHAEIAARLGISVRTVAYEIERALDHCSVWLERKRP</sequence>
<evidence type="ECO:0000313" key="8">
    <source>
        <dbReference type="Proteomes" id="UP000249065"/>
    </source>
</evidence>
<dbReference type="NCBIfam" id="TIGR02937">
    <property type="entry name" value="sigma70-ECF"/>
    <property type="match status" value="1"/>
</dbReference>
<gene>
    <name evidence="7" type="ORF">DOO78_02765</name>
</gene>
<dbReference type="InterPro" id="IPR013249">
    <property type="entry name" value="RNA_pol_sigma70_r4_t2"/>
</dbReference>
<dbReference type="EMBL" id="QLIX01000001">
    <property type="protein sequence ID" value="RAI61064.1"/>
    <property type="molecule type" value="Genomic_DNA"/>
</dbReference>
<dbReference type="AlphaFoldDB" id="A0A327MG95"/>